<dbReference type="InterPro" id="IPR007868">
    <property type="entry name" value="Hom_end_hint"/>
</dbReference>
<dbReference type="InterPro" id="IPR027434">
    <property type="entry name" value="Homing_endonucl"/>
</dbReference>
<feature type="compositionally biased region" description="Basic and acidic residues" evidence="1">
    <location>
        <begin position="89"/>
        <end position="103"/>
    </location>
</feature>
<feature type="domain" description="DOD-type homing endonuclease" evidence="2">
    <location>
        <begin position="574"/>
        <end position="741"/>
    </location>
</feature>
<feature type="compositionally biased region" description="Acidic residues" evidence="1">
    <location>
        <begin position="349"/>
        <end position="368"/>
    </location>
</feature>
<feature type="compositionally biased region" description="Acidic residues" evidence="1">
    <location>
        <begin position="234"/>
        <end position="243"/>
    </location>
</feature>
<proteinExistence type="predicted"/>
<dbReference type="Pfam" id="PF05203">
    <property type="entry name" value="Hom_end_hint"/>
    <property type="match status" value="1"/>
</dbReference>
<name>A0A9P5S9I5_9FUNG</name>
<dbReference type="AlphaFoldDB" id="A0A9P5S9I5"/>
<sequence length="939" mass="105287">MMSSHPFPSFSSCLYAPKTTLTLHTESMNDTALALYVHLFEDQARAPNSDDDFVQEHPVHTMRARKREKRIAVEALQNKENNRPSPRRRLIEHNEEKEKKEEGYITTSTAPRSKQILRTRQNKRSLLNDDEDDDEGQGSSTSAATTTTSSHSRRTIGKETKIGSQDRSLASKISGVEQDEDDENSTTAPEVPWSLIANKDSVLAHGDLREKASEGVHDDDDYWPDKSCSGTDSSENENADEIEIGGARVHTVPVMRQTYESNQYGEMLGRAAQFGKPYLAPGDHERQTVNTFKGPTMDSSNSASNHLGSNHNRTVSSSARSRSRAKGGFNRVRSRGKTSNKGGKRQMSDPDDDNDSTSDPSSSEDDDSPNINLGFGMNTRVFMADGTTKRIKKIHPGEYVLGPDRLPRSVIGTTSGYSTTIQVRELTRNVLHRSDDYFGLVVFDCAPEQALRLATAQHQSVNVYHDNKIGSHVVTLRRLKDVQDTRIVVNSKESFKDSLPNARQEAEDFAHNRSKDVIYWTLPYDRHNLVSAQTQLQTYQLTAAVDFEMGRLRYHALKSGFADDFGMSEKLAYIWGTWVGDGCSTKPRIAVNLKDEEQIARIVSFCHDLGLAAGLWKQSERDQARGCNGGQISIVARVHPRVNHFMIFLRRLGLGKSGSKYVPRWLRKESTSVREHFLAGLIDADGCCEKQEHIFVTDINGSTPHHCDKSSQHRIYKGVPVATIYRKIADGVFVLARSLGISYSVAHRPGSIGEHGTHQPMFNIKLLPCRALTNVLSLCAVDTKWQLAPVTFTRHHIEYRYGLFHQDIVAAIHSLPDLPLVLPQNPVEDTRTLIQQLESSTLKLLAQRYSNFGLSYKEMNERLGVPLTTIAAYFSNKGNNDKLDRLLRDRVFEKIALEDIRRLVLLTRNRSRHHVVSLTLDPNTDGLFVLGNNAVVTSR</sequence>
<accession>A0A9P5S9I5</accession>
<feature type="compositionally biased region" description="Polar residues" evidence="1">
    <location>
        <begin position="105"/>
        <end position="114"/>
    </location>
</feature>
<feature type="region of interest" description="Disordered" evidence="1">
    <location>
        <begin position="277"/>
        <end position="375"/>
    </location>
</feature>
<evidence type="ECO:0000313" key="3">
    <source>
        <dbReference type="EMBL" id="KAF9322589.1"/>
    </source>
</evidence>
<reference evidence="3" key="1">
    <citation type="journal article" date="2020" name="Fungal Divers.">
        <title>Resolving the Mortierellaceae phylogeny through synthesis of multi-gene phylogenetics and phylogenomics.</title>
        <authorList>
            <person name="Vandepol N."/>
            <person name="Liber J."/>
            <person name="Desiro A."/>
            <person name="Na H."/>
            <person name="Kennedy M."/>
            <person name="Barry K."/>
            <person name="Grigoriev I.V."/>
            <person name="Miller A.N."/>
            <person name="O'Donnell K."/>
            <person name="Stajich J.E."/>
            <person name="Bonito G."/>
        </authorList>
    </citation>
    <scope>NUCLEOTIDE SEQUENCE</scope>
    <source>
        <strain evidence="3">NVP1</strain>
    </source>
</reference>
<dbReference type="Proteomes" id="UP000696485">
    <property type="component" value="Unassembled WGS sequence"/>
</dbReference>
<feature type="compositionally biased region" description="Polar residues" evidence="1">
    <location>
        <begin position="288"/>
        <end position="315"/>
    </location>
</feature>
<dbReference type="Gene3D" id="3.10.28.10">
    <property type="entry name" value="Homing endonucleases"/>
    <property type="match status" value="2"/>
</dbReference>
<protein>
    <submittedName>
        <fullName evidence="3">H(+)-transporting V1 sector ATPase subunit A</fullName>
    </submittedName>
</protein>
<dbReference type="GO" id="GO:0003677">
    <property type="term" value="F:DNA binding"/>
    <property type="evidence" value="ECO:0007669"/>
    <property type="project" value="InterPro"/>
</dbReference>
<evidence type="ECO:0000313" key="4">
    <source>
        <dbReference type="Proteomes" id="UP000696485"/>
    </source>
</evidence>
<dbReference type="InterPro" id="IPR036844">
    <property type="entry name" value="Hint_dom_sf"/>
</dbReference>
<evidence type="ECO:0000256" key="1">
    <source>
        <dbReference type="SAM" id="MobiDB-lite"/>
    </source>
</evidence>
<feature type="region of interest" description="Disordered" evidence="1">
    <location>
        <begin position="212"/>
        <end position="244"/>
    </location>
</feature>
<dbReference type="PROSITE" id="PS50819">
    <property type="entry name" value="INTEIN_ENDONUCLEASE"/>
    <property type="match status" value="1"/>
</dbReference>
<organism evidence="3 4">
    <name type="scientific">Podila minutissima</name>
    <dbReference type="NCBI Taxonomy" id="64525"/>
    <lineage>
        <taxon>Eukaryota</taxon>
        <taxon>Fungi</taxon>
        <taxon>Fungi incertae sedis</taxon>
        <taxon>Mucoromycota</taxon>
        <taxon>Mortierellomycotina</taxon>
        <taxon>Mortierellomycetes</taxon>
        <taxon>Mortierellales</taxon>
        <taxon>Mortierellaceae</taxon>
        <taxon>Podila</taxon>
    </lineage>
</organism>
<feature type="compositionally biased region" description="Low complexity" evidence="1">
    <location>
        <begin position="139"/>
        <end position="150"/>
    </location>
</feature>
<dbReference type="GO" id="GO:0030908">
    <property type="term" value="P:protein splicing"/>
    <property type="evidence" value="ECO:0007669"/>
    <property type="project" value="InterPro"/>
</dbReference>
<dbReference type="InterPro" id="IPR007869">
    <property type="entry name" value="Homing_endonuc_PI-Sce"/>
</dbReference>
<dbReference type="Pfam" id="PF05204">
    <property type="entry name" value="Hom_end"/>
    <property type="match status" value="1"/>
</dbReference>
<comment type="caution">
    <text evidence="3">The sequence shown here is derived from an EMBL/GenBank/DDBJ whole genome shotgun (WGS) entry which is preliminary data.</text>
</comment>
<feature type="region of interest" description="Disordered" evidence="1">
    <location>
        <begin position="75"/>
        <end position="193"/>
    </location>
</feature>
<dbReference type="EMBL" id="JAAAUY010001506">
    <property type="protein sequence ID" value="KAF9322589.1"/>
    <property type="molecule type" value="Genomic_DNA"/>
</dbReference>
<dbReference type="SUPFAM" id="SSF55608">
    <property type="entry name" value="Homing endonucleases"/>
    <property type="match status" value="2"/>
</dbReference>
<feature type="compositionally biased region" description="Basic residues" evidence="1">
    <location>
        <begin position="332"/>
        <end position="344"/>
    </location>
</feature>
<keyword evidence="4" id="KW-1185">Reference proteome</keyword>
<gene>
    <name evidence="3" type="primary">VMA1_2</name>
    <name evidence="3" type="ORF">BG006_002261</name>
</gene>
<dbReference type="Gene3D" id="2.170.16.10">
    <property type="entry name" value="Hedgehog/Intein (Hint) domain"/>
    <property type="match status" value="1"/>
</dbReference>
<evidence type="ECO:0000259" key="2">
    <source>
        <dbReference type="PROSITE" id="PS50819"/>
    </source>
</evidence>
<dbReference type="InterPro" id="IPR004042">
    <property type="entry name" value="Intein_endonuc_central"/>
</dbReference>
<dbReference type="SUPFAM" id="SSF51294">
    <property type="entry name" value="Hedgehog/intein (Hint) domain"/>
    <property type="match status" value="1"/>
</dbReference>
<dbReference type="GO" id="GO:0004519">
    <property type="term" value="F:endonuclease activity"/>
    <property type="evidence" value="ECO:0007669"/>
    <property type="project" value="InterPro"/>
</dbReference>